<protein>
    <submittedName>
        <fullName evidence="2">Class I SAM-dependent methyltransferase</fullName>
        <ecNumber evidence="2">2.1.1.222</ecNumber>
        <ecNumber evidence="2">2.1.1.64</ecNumber>
    </submittedName>
</protein>
<dbReference type="Proteomes" id="UP001589836">
    <property type="component" value="Unassembled WGS sequence"/>
</dbReference>
<dbReference type="EC" id="2.1.1.64" evidence="2"/>
<feature type="domain" description="Methyltransferase" evidence="1">
    <location>
        <begin position="38"/>
        <end position="128"/>
    </location>
</feature>
<evidence type="ECO:0000313" key="3">
    <source>
        <dbReference type="Proteomes" id="UP001589836"/>
    </source>
</evidence>
<dbReference type="GO" id="GO:0102208">
    <property type="term" value="F:2-polyprenyl-6-hydroxyphenol methylase activity"/>
    <property type="evidence" value="ECO:0007669"/>
    <property type="project" value="UniProtKB-EC"/>
</dbReference>
<dbReference type="RefSeq" id="WP_377351612.1">
    <property type="nucleotide sequence ID" value="NZ_JBHLTP010000023.1"/>
</dbReference>
<reference evidence="2 3" key="1">
    <citation type="submission" date="2024-09" db="EMBL/GenBank/DDBJ databases">
        <authorList>
            <person name="Sun Q."/>
            <person name="Mori K."/>
        </authorList>
    </citation>
    <scope>NUCLEOTIDE SEQUENCE [LARGE SCALE GENOMIC DNA]</scope>
    <source>
        <strain evidence="2 3">NCAIM B.02529</strain>
    </source>
</reference>
<gene>
    <name evidence="2" type="ORF">ACFFGV_19930</name>
</gene>
<dbReference type="CDD" id="cd02440">
    <property type="entry name" value="AdoMet_MTases"/>
    <property type="match status" value="1"/>
</dbReference>
<comment type="caution">
    <text evidence="2">The sequence shown here is derived from an EMBL/GenBank/DDBJ whole genome shotgun (WGS) entry which is preliminary data.</text>
</comment>
<accession>A0ABV6LTV5</accession>
<evidence type="ECO:0000259" key="1">
    <source>
        <dbReference type="Pfam" id="PF13649"/>
    </source>
</evidence>
<dbReference type="Gene3D" id="3.40.50.150">
    <property type="entry name" value="Vaccinia Virus protein VP39"/>
    <property type="match status" value="1"/>
</dbReference>
<keyword evidence="2" id="KW-0808">Transferase</keyword>
<dbReference type="GO" id="GO:0061542">
    <property type="term" value="F:3-demethylubiquinol 3-O-methyltransferase activity"/>
    <property type="evidence" value="ECO:0007669"/>
    <property type="project" value="UniProtKB-EC"/>
</dbReference>
<dbReference type="InterPro" id="IPR041698">
    <property type="entry name" value="Methyltransf_25"/>
</dbReference>
<keyword evidence="3" id="KW-1185">Reference proteome</keyword>
<keyword evidence="2" id="KW-0489">Methyltransferase</keyword>
<name>A0ABV6LTV5_9BACI</name>
<evidence type="ECO:0000313" key="2">
    <source>
        <dbReference type="EMBL" id="MFC0525849.1"/>
    </source>
</evidence>
<dbReference type="GO" id="GO:0032259">
    <property type="term" value="P:methylation"/>
    <property type="evidence" value="ECO:0007669"/>
    <property type="project" value="UniProtKB-KW"/>
</dbReference>
<dbReference type="SUPFAM" id="SSF53335">
    <property type="entry name" value="S-adenosyl-L-methionine-dependent methyltransferases"/>
    <property type="match status" value="1"/>
</dbReference>
<dbReference type="InterPro" id="IPR029063">
    <property type="entry name" value="SAM-dependent_MTases_sf"/>
</dbReference>
<dbReference type="EMBL" id="JBHLTP010000023">
    <property type="protein sequence ID" value="MFC0525849.1"/>
    <property type="molecule type" value="Genomic_DNA"/>
</dbReference>
<dbReference type="EC" id="2.1.1.222" evidence="2"/>
<dbReference type="Pfam" id="PF13649">
    <property type="entry name" value="Methyltransf_25"/>
    <property type="match status" value="1"/>
</dbReference>
<proteinExistence type="predicted"/>
<sequence length="206" mass="23053">MSDKEHWEELYRSNEYPWTFPDEMLVAAMNRHKPGKAIDLGAGEGGNSFWLAEKGWDVTSIDQSAAAVEFIRSESDKKGYSIKAEAGDVLSYTSEDTFDLVLIAYVHLAQQDRRLLFEKVAQLLSDHGILIYLGLYKEDSGLPEGARADEFPGSMLIADDMTRTDELVIVEQENIQQRLPIGHMEGFYEGVTAKVIAKKGSGMNEK</sequence>
<organism evidence="2 3">
    <name type="scientific">Pontibacillus salicampi</name>
    <dbReference type="NCBI Taxonomy" id="1449801"/>
    <lineage>
        <taxon>Bacteria</taxon>
        <taxon>Bacillati</taxon>
        <taxon>Bacillota</taxon>
        <taxon>Bacilli</taxon>
        <taxon>Bacillales</taxon>
        <taxon>Bacillaceae</taxon>
        <taxon>Pontibacillus</taxon>
    </lineage>
</organism>